<name>A0AAE0GD60_9CHLO</name>
<feature type="region of interest" description="Disordered" evidence="1">
    <location>
        <begin position="438"/>
        <end position="555"/>
    </location>
</feature>
<protein>
    <submittedName>
        <fullName evidence="2">Uncharacterized protein</fullName>
    </submittedName>
</protein>
<gene>
    <name evidence="2" type="ORF">CYMTET_16036</name>
</gene>
<dbReference type="Proteomes" id="UP001190700">
    <property type="component" value="Unassembled WGS sequence"/>
</dbReference>
<evidence type="ECO:0000256" key="1">
    <source>
        <dbReference type="SAM" id="MobiDB-lite"/>
    </source>
</evidence>
<reference evidence="2 3" key="1">
    <citation type="journal article" date="2015" name="Genome Biol. Evol.">
        <title>Comparative Genomics of a Bacterivorous Green Alga Reveals Evolutionary Causalities and Consequences of Phago-Mixotrophic Mode of Nutrition.</title>
        <authorList>
            <person name="Burns J.A."/>
            <person name="Paasch A."/>
            <person name="Narechania A."/>
            <person name="Kim E."/>
        </authorList>
    </citation>
    <scope>NUCLEOTIDE SEQUENCE [LARGE SCALE GENOMIC DNA]</scope>
    <source>
        <strain evidence="2 3">PLY_AMNH</strain>
    </source>
</reference>
<accession>A0AAE0GD60</accession>
<dbReference type="EMBL" id="LGRX02006967">
    <property type="protein sequence ID" value="KAK3275857.1"/>
    <property type="molecule type" value="Genomic_DNA"/>
</dbReference>
<dbReference type="CDD" id="cd20404">
    <property type="entry name" value="Tudor_Agenet_AtEML-like"/>
    <property type="match status" value="1"/>
</dbReference>
<evidence type="ECO:0000313" key="2">
    <source>
        <dbReference type="EMBL" id="KAK3275857.1"/>
    </source>
</evidence>
<feature type="region of interest" description="Disordered" evidence="1">
    <location>
        <begin position="301"/>
        <end position="392"/>
    </location>
</feature>
<proteinExistence type="predicted"/>
<dbReference type="Gene3D" id="2.30.30.140">
    <property type="match status" value="1"/>
</dbReference>
<keyword evidence="3" id="KW-1185">Reference proteome</keyword>
<dbReference type="AlphaFoldDB" id="A0AAE0GD60"/>
<feature type="compositionally biased region" description="Basic residues" evidence="1">
    <location>
        <begin position="502"/>
        <end position="514"/>
    </location>
</feature>
<evidence type="ECO:0000313" key="3">
    <source>
        <dbReference type="Proteomes" id="UP001190700"/>
    </source>
</evidence>
<sequence>MTQQGCAEAAGLDVTAWISAGRSSMAAQPSTNRWPDRRVFYLLAPCAAGGPERQGWGEERCALLEGGRIVTGEGDGQGVQQGGAEEGTDSVRIVCNGHRGHLMFGNCMRTQTVKYAGEVMLAKEFVQRVWKKGNWMKMCHVEEFQPPEPVGKWLARKGALMGSIAIGQRLEVYWPACGKYYPGTLVKFLKDSGYHNITYDDGDKEIMHLALRRFRWLDRPATTPRAPDMSSYGRQRTESWRAGTSCSTGVDAVNRADSHMSTLCHEPNWNSDELEDELRTQRPGEAVAGGEALLTVRDASQRLPTGSYSPTPEPVLQPRARAPGNRNSRKGKGMASPPHRERRRDENSEAMHAASPMQPQRQPTALPPGAVRRPPSDEDIGAMHAASPMPPQRQLMAVPPCTARHLGVNWSELGDWPQQQPAENVVQAQRPLVDMRDGGRTAAGHPAAGPLVHRKGAHSSMAAPDRVLGGTMQQSPGNKRPAGMPQHSPPPIGSGMIDLTARNKKPSTAPKRKFRDSWGPSCASGGSGIREQSPPRRMPSPSPRDADADGDNEVATHDIRSSSPLYARQQQAHPMRPPSPVLQTHDLGALVSQVCHDVGATWGANEEAIGIIRSTLLGVLEPFPGGRYTIAELREMSERHWEKDITQKLQDTRVGNLRGERLANRLRARIQQLP</sequence>
<organism evidence="2 3">
    <name type="scientific">Cymbomonas tetramitiformis</name>
    <dbReference type="NCBI Taxonomy" id="36881"/>
    <lineage>
        <taxon>Eukaryota</taxon>
        <taxon>Viridiplantae</taxon>
        <taxon>Chlorophyta</taxon>
        <taxon>Pyramimonadophyceae</taxon>
        <taxon>Pyramimonadales</taxon>
        <taxon>Pyramimonadaceae</taxon>
        <taxon>Cymbomonas</taxon>
    </lineage>
</organism>
<comment type="caution">
    <text evidence="2">The sequence shown here is derived from an EMBL/GenBank/DDBJ whole genome shotgun (WGS) entry which is preliminary data.</text>
</comment>